<evidence type="ECO:0000256" key="1">
    <source>
        <dbReference type="ARBA" id="ARBA00011975"/>
    </source>
</evidence>
<reference evidence="6" key="1">
    <citation type="submission" date="2017-06" db="EMBL/GenBank/DDBJ databases">
        <authorList>
            <person name="Cremers G."/>
        </authorList>
    </citation>
    <scope>NUCLEOTIDE SEQUENCE [LARGE SCALE GENOMIC DNA]</scope>
</reference>
<dbReference type="Gene3D" id="3.90.120.10">
    <property type="entry name" value="DNA Methylase, subunit A, domain 2"/>
    <property type="match status" value="1"/>
</dbReference>
<dbReference type="PANTHER" id="PTHR10629">
    <property type="entry name" value="CYTOSINE-SPECIFIC METHYLTRANSFERASE"/>
    <property type="match status" value="1"/>
</dbReference>
<dbReference type="InterPro" id="IPR029063">
    <property type="entry name" value="SAM-dependent_MTases_sf"/>
</dbReference>
<dbReference type="PANTHER" id="PTHR10629:SF52">
    <property type="entry name" value="DNA (CYTOSINE-5)-METHYLTRANSFERASE 1"/>
    <property type="match status" value="1"/>
</dbReference>
<dbReference type="InterPro" id="IPR031303">
    <property type="entry name" value="C5_meth_CS"/>
</dbReference>
<keyword evidence="6" id="KW-1185">Reference proteome</keyword>
<organism evidence="5 6">
    <name type="scientific">Candidatus Methanoperedens nitratireducens</name>
    <dbReference type="NCBI Taxonomy" id="1392998"/>
    <lineage>
        <taxon>Archaea</taxon>
        <taxon>Methanobacteriati</taxon>
        <taxon>Methanobacteriota</taxon>
        <taxon>Stenosarchaea group</taxon>
        <taxon>Methanomicrobia</taxon>
        <taxon>Methanosarcinales</taxon>
        <taxon>ANME-2 cluster</taxon>
        <taxon>Candidatus Methanoperedentaceae</taxon>
        <taxon>Candidatus Methanoperedens</taxon>
    </lineage>
</organism>
<dbReference type="Pfam" id="PF00145">
    <property type="entry name" value="DNA_methylase"/>
    <property type="match status" value="1"/>
</dbReference>
<sequence>MDYGVLQKRKRVVVIGKRGNSKFEFPELEKTVNKWKIKFDLLADLPALKPGGGEKIMQYKTGLTNYLEKFEIRNGVDFVTQHITRPHNERDLSIYRIAIQKWLNNGERLKYSDLPENLKTHNNQESFLDRFKVVDPNGCSHTVVAHIARDGHYYIYPDFKQIRSLSIREAARIQSFSDDYYFEGSRSAAFRQIGNAVPPLMAKSIAVSIKKLLLNK</sequence>
<dbReference type="GO" id="GO:0003677">
    <property type="term" value="F:DNA binding"/>
    <property type="evidence" value="ECO:0007669"/>
    <property type="project" value="TreeGrafter"/>
</dbReference>
<dbReference type="PROSITE" id="PS51679">
    <property type="entry name" value="SAM_MT_C5"/>
    <property type="match status" value="1"/>
</dbReference>
<dbReference type="Proteomes" id="UP000218615">
    <property type="component" value="Unassembled WGS sequence"/>
</dbReference>
<dbReference type="PROSITE" id="PS00095">
    <property type="entry name" value="C5_MTASE_2"/>
    <property type="match status" value="1"/>
</dbReference>
<dbReference type="GO" id="GO:0003886">
    <property type="term" value="F:DNA (cytosine-5-)-methyltransferase activity"/>
    <property type="evidence" value="ECO:0007669"/>
    <property type="project" value="UniProtKB-EC"/>
</dbReference>
<dbReference type="EC" id="2.1.1.37" evidence="1"/>
<dbReference type="InterPro" id="IPR050390">
    <property type="entry name" value="C5-Methyltransferase"/>
</dbReference>
<name>A0A284VPT3_9EURY</name>
<protein>
    <recommendedName>
        <fullName evidence="1">DNA (cytosine-5-)-methyltransferase</fullName>
        <ecNumber evidence="1">2.1.1.37</ecNumber>
    </recommendedName>
</protein>
<dbReference type="SUPFAM" id="SSF53335">
    <property type="entry name" value="S-adenosyl-L-methionine-dependent methyltransferases"/>
    <property type="match status" value="1"/>
</dbReference>
<dbReference type="GO" id="GO:0032259">
    <property type="term" value="P:methylation"/>
    <property type="evidence" value="ECO:0007669"/>
    <property type="project" value="UniProtKB-KW"/>
</dbReference>
<keyword evidence="4" id="KW-0949">S-adenosyl-L-methionine</keyword>
<evidence type="ECO:0000313" key="6">
    <source>
        <dbReference type="Proteomes" id="UP000218615"/>
    </source>
</evidence>
<proteinExistence type="predicted"/>
<dbReference type="Gene3D" id="3.40.50.150">
    <property type="entry name" value="Vaccinia Virus protein VP39"/>
    <property type="match status" value="1"/>
</dbReference>
<dbReference type="AlphaFoldDB" id="A0A284VPT3"/>
<evidence type="ECO:0000256" key="4">
    <source>
        <dbReference type="ARBA" id="ARBA00022691"/>
    </source>
</evidence>
<keyword evidence="3 5" id="KW-0808">Transferase</keyword>
<keyword evidence="2 5" id="KW-0489">Methyltransferase</keyword>
<dbReference type="EMBL" id="FZMP01000175">
    <property type="protein sequence ID" value="SNQ61310.1"/>
    <property type="molecule type" value="Genomic_DNA"/>
</dbReference>
<dbReference type="InterPro" id="IPR001525">
    <property type="entry name" value="C5_MeTfrase"/>
</dbReference>
<evidence type="ECO:0000256" key="3">
    <source>
        <dbReference type="ARBA" id="ARBA00022679"/>
    </source>
</evidence>
<gene>
    <name evidence="5" type="ORF">MNV_300003</name>
</gene>
<evidence type="ECO:0000313" key="5">
    <source>
        <dbReference type="EMBL" id="SNQ61310.1"/>
    </source>
</evidence>
<accession>A0A284VPT3</accession>
<evidence type="ECO:0000256" key="2">
    <source>
        <dbReference type="ARBA" id="ARBA00022603"/>
    </source>
</evidence>
<dbReference type="GO" id="GO:0044027">
    <property type="term" value="P:negative regulation of gene expression via chromosomal CpG island methylation"/>
    <property type="evidence" value="ECO:0007669"/>
    <property type="project" value="TreeGrafter"/>
</dbReference>